<dbReference type="EMBL" id="FJOG01000018">
    <property type="protein sequence ID" value="CZR61270.1"/>
    <property type="molecule type" value="Genomic_DNA"/>
</dbReference>
<protein>
    <submittedName>
        <fullName evidence="3">Uncharacterized protein</fullName>
    </submittedName>
</protein>
<gene>
    <name evidence="3" type="ORF">PAC_11166</name>
</gene>
<dbReference type="AlphaFoldDB" id="A0A1L7X8B9"/>
<keyword evidence="2" id="KW-1133">Transmembrane helix</keyword>
<organism evidence="3 4">
    <name type="scientific">Phialocephala subalpina</name>
    <dbReference type="NCBI Taxonomy" id="576137"/>
    <lineage>
        <taxon>Eukaryota</taxon>
        <taxon>Fungi</taxon>
        <taxon>Dikarya</taxon>
        <taxon>Ascomycota</taxon>
        <taxon>Pezizomycotina</taxon>
        <taxon>Leotiomycetes</taxon>
        <taxon>Helotiales</taxon>
        <taxon>Mollisiaceae</taxon>
        <taxon>Phialocephala</taxon>
        <taxon>Phialocephala fortinii species complex</taxon>
    </lineage>
</organism>
<dbReference type="OrthoDB" id="10405211at2759"/>
<keyword evidence="4" id="KW-1185">Reference proteome</keyword>
<dbReference type="Proteomes" id="UP000184330">
    <property type="component" value="Unassembled WGS sequence"/>
</dbReference>
<sequence>MSNTTATIPPANTARDAGIVAAIVLTPVIIIWLIVWIFSGFTWKGFLLPPLYVASPILLIGWLLYLAGKISFERMIKPCWKYTRARPQKIKEYWFQRRELARDRNAKLELQKVVEKQKKVEEMRRAAGPVMTEMLDMGDLGPRSKSPLSNPPSTKEEVEVV</sequence>
<reference evidence="3 4" key="1">
    <citation type="submission" date="2016-03" db="EMBL/GenBank/DDBJ databases">
        <authorList>
            <person name="Ploux O."/>
        </authorList>
    </citation>
    <scope>NUCLEOTIDE SEQUENCE [LARGE SCALE GENOMIC DNA]</scope>
    <source>
        <strain evidence="3 4">UAMH 11012</strain>
    </source>
</reference>
<evidence type="ECO:0000256" key="1">
    <source>
        <dbReference type="SAM" id="MobiDB-lite"/>
    </source>
</evidence>
<keyword evidence="2" id="KW-0472">Membrane</keyword>
<evidence type="ECO:0000313" key="4">
    <source>
        <dbReference type="Proteomes" id="UP000184330"/>
    </source>
</evidence>
<feature type="region of interest" description="Disordered" evidence="1">
    <location>
        <begin position="135"/>
        <end position="161"/>
    </location>
</feature>
<feature type="transmembrane region" description="Helical" evidence="2">
    <location>
        <begin position="17"/>
        <end position="38"/>
    </location>
</feature>
<evidence type="ECO:0000313" key="3">
    <source>
        <dbReference type="EMBL" id="CZR61270.1"/>
    </source>
</evidence>
<keyword evidence="2" id="KW-0812">Transmembrane</keyword>
<evidence type="ECO:0000256" key="2">
    <source>
        <dbReference type="SAM" id="Phobius"/>
    </source>
</evidence>
<name>A0A1L7X8B9_9HELO</name>
<proteinExistence type="predicted"/>
<accession>A0A1L7X8B9</accession>
<feature type="transmembrane region" description="Helical" evidence="2">
    <location>
        <begin position="50"/>
        <end position="68"/>
    </location>
</feature>